<dbReference type="AlphaFoldDB" id="X1H8M6"/>
<protein>
    <submittedName>
        <fullName evidence="1">Uncharacterized protein</fullName>
    </submittedName>
</protein>
<feature type="non-terminal residue" evidence="1">
    <location>
        <position position="1"/>
    </location>
</feature>
<proteinExistence type="predicted"/>
<evidence type="ECO:0000313" key="1">
    <source>
        <dbReference type="EMBL" id="GAH53425.1"/>
    </source>
</evidence>
<organism evidence="1">
    <name type="scientific">marine sediment metagenome</name>
    <dbReference type="NCBI Taxonomy" id="412755"/>
    <lineage>
        <taxon>unclassified sequences</taxon>
        <taxon>metagenomes</taxon>
        <taxon>ecological metagenomes</taxon>
    </lineage>
</organism>
<sequence>DKMYLIITLRKEVADRDEARAIYDLVKQKMTDRPDVTISGHCSNHFDMEEPT</sequence>
<accession>X1H8M6</accession>
<comment type="caution">
    <text evidence="1">The sequence shown here is derived from an EMBL/GenBank/DDBJ whole genome shotgun (WGS) entry which is preliminary data.</text>
</comment>
<reference evidence="1" key="1">
    <citation type="journal article" date="2014" name="Front. Microbiol.">
        <title>High frequency of phylogenetically diverse reductive dehalogenase-homologous genes in deep subseafloor sedimentary metagenomes.</title>
        <authorList>
            <person name="Kawai M."/>
            <person name="Futagami T."/>
            <person name="Toyoda A."/>
            <person name="Takaki Y."/>
            <person name="Nishi S."/>
            <person name="Hori S."/>
            <person name="Arai W."/>
            <person name="Tsubouchi T."/>
            <person name="Morono Y."/>
            <person name="Uchiyama I."/>
            <person name="Ito T."/>
            <person name="Fujiyama A."/>
            <person name="Inagaki F."/>
            <person name="Takami H."/>
        </authorList>
    </citation>
    <scope>NUCLEOTIDE SEQUENCE</scope>
    <source>
        <strain evidence="1">Expedition CK06-06</strain>
    </source>
</reference>
<name>X1H8M6_9ZZZZ</name>
<gene>
    <name evidence="1" type="ORF">S03H2_30071</name>
</gene>
<dbReference type="EMBL" id="BARU01018179">
    <property type="protein sequence ID" value="GAH53425.1"/>
    <property type="molecule type" value="Genomic_DNA"/>
</dbReference>